<reference evidence="6 7" key="1">
    <citation type="submission" date="2019-12" db="EMBL/GenBank/DDBJ databases">
        <title>Hybrid Genome Assemblies of two High G+C Isolates from Undergraduate Microbiology Courses.</title>
        <authorList>
            <person name="Ne Ville C.J."/>
            <person name="Enright D."/>
            <person name="Hernandez I."/>
            <person name="Dodsworth J."/>
            <person name="Orwin P.M."/>
        </authorList>
    </citation>
    <scope>NUCLEOTIDE SEQUENCE [LARGE SCALE GENOMIC DNA]</scope>
    <source>
        <strain evidence="6 7">CSUSB</strain>
    </source>
</reference>
<dbReference type="Gene3D" id="1.10.10.60">
    <property type="entry name" value="Homeodomain-like"/>
    <property type="match status" value="1"/>
</dbReference>
<evidence type="ECO:0000256" key="2">
    <source>
        <dbReference type="ARBA" id="ARBA00023125"/>
    </source>
</evidence>
<dbReference type="InterPro" id="IPR015292">
    <property type="entry name" value="Tscrpt_reg_YbiH_C"/>
</dbReference>
<dbReference type="Gene3D" id="1.10.357.10">
    <property type="entry name" value="Tetracycline Repressor, domain 2"/>
    <property type="match status" value="1"/>
</dbReference>
<dbReference type="PRINTS" id="PR00455">
    <property type="entry name" value="HTHTETR"/>
</dbReference>
<dbReference type="SUPFAM" id="SSF48498">
    <property type="entry name" value="Tetracyclin repressor-like, C-terminal domain"/>
    <property type="match status" value="1"/>
</dbReference>
<dbReference type="InterPro" id="IPR001647">
    <property type="entry name" value="HTH_TetR"/>
</dbReference>
<accession>A0A6I6HJ69</accession>
<dbReference type="PROSITE" id="PS50977">
    <property type="entry name" value="HTH_TETR_2"/>
    <property type="match status" value="1"/>
</dbReference>
<dbReference type="RefSeq" id="WP_157614330.1">
    <property type="nucleotide sequence ID" value="NZ_CP046622.1"/>
</dbReference>
<dbReference type="Pfam" id="PF09209">
    <property type="entry name" value="CecR_C"/>
    <property type="match status" value="1"/>
</dbReference>
<evidence type="ECO:0000259" key="5">
    <source>
        <dbReference type="PROSITE" id="PS50977"/>
    </source>
</evidence>
<evidence type="ECO:0000313" key="7">
    <source>
        <dbReference type="Proteomes" id="UP000425817"/>
    </source>
</evidence>
<dbReference type="Pfam" id="PF00440">
    <property type="entry name" value="TetR_N"/>
    <property type="match status" value="1"/>
</dbReference>
<dbReference type="Proteomes" id="UP000425817">
    <property type="component" value="Chromosome"/>
</dbReference>
<sequence length="240" mass="26297">MSATALQAITARAPRSDGVEARQRLLYAALALFAANGYAKTSTREIARNAGVNISAISYYFGDKAGLYAATFGEPMGGNAGDFVQLYDAPDMPIEEALRIFFTHMIEPLKQGEIVRQCIQLHLREMLEPTSQWAEEMERDIKAPHKAIAGVLCRRLGLARPDDDVHRLTFAITGLAMQLFVSQDLVEAIRPSLLNTPRSVDTWAQRLTGYALALVEAEAVRRQAAAKPAAAPVRSGRKKT</sequence>
<dbReference type="EMBL" id="CP046622">
    <property type="protein sequence ID" value="QGW82899.1"/>
    <property type="molecule type" value="Genomic_DNA"/>
</dbReference>
<keyword evidence="1" id="KW-0805">Transcription regulation</keyword>
<organism evidence="6 7">
    <name type="scientific">Variovorax paradoxus</name>
    <dbReference type="NCBI Taxonomy" id="34073"/>
    <lineage>
        <taxon>Bacteria</taxon>
        <taxon>Pseudomonadati</taxon>
        <taxon>Pseudomonadota</taxon>
        <taxon>Betaproteobacteria</taxon>
        <taxon>Burkholderiales</taxon>
        <taxon>Comamonadaceae</taxon>
        <taxon>Variovorax</taxon>
    </lineage>
</organism>
<protein>
    <submittedName>
        <fullName evidence="6">DUF1956 domain-containing protein</fullName>
    </submittedName>
</protein>
<dbReference type="AlphaFoldDB" id="A0A6I6HJ69"/>
<dbReference type="InterPro" id="IPR009057">
    <property type="entry name" value="Homeodomain-like_sf"/>
</dbReference>
<evidence type="ECO:0000256" key="1">
    <source>
        <dbReference type="ARBA" id="ARBA00023015"/>
    </source>
</evidence>
<dbReference type="OrthoDB" id="9789566at2"/>
<keyword evidence="2 4" id="KW-0238">DNA-binding</keyword>
<dbReference type="PANTHER" id="PTHR30055:SF234">
    <property type="entry name" value="HTH-TYPE TRANSCRIPTIONAL REGULATOR BETI"/>
    <property type="match status" value="1"/>
</dbReference>
<dbReference type="SUPFAM" id="SSF46689">
    <property type="entry name" value="Homeodomain-like"/>
    <property type="match status" value="1"/>
</dbReference>
<name>A0A6I6HJ69_VARPD</name>
<proteinExistence type="predicted"/>
<gene>
    <name evidence="6" type="ORF">GOQ09_15545</name>
</gene>
<dbReference type="InterPro" id="IPR050109">
    <property type="entry name" value="HTH-type_TetR-like_transc_reg"/>
</dbReference>
<dbReference type="InterPro" id="IPR036271">
    <property type="entry name" value="Tet_transcr_reg_TetR-rel_C_sf"/>
</dbReference>
<feature type="domain" description="HTH tetR-type" evidence="5">
    <location>
        <begin position="19"/>
        <end position="79"/>
    </location>
</feature>
<dbReference type="GO" id="GO:0000976">
    <property type="term" value="F:transcription cis-regulatory region binding"/>
    <property type="evidence" value="ECO:0007669"/>
    <property type="project" value="TreeGrafter"/>
</dbReference>
<evidence type="ECO:0000256" key="3">
    <source>
        <dbReference type="ARBA" id="ARBA00023163"/>
    </source>
</evidence>
<dbReference type="PANTHER" id="PTHR30055">
    <property type="entry name" value="HTH-TYPE TRANSCRIPTIONAL REGULATOR RUTR"/>
    <property type="match status" value="1"/>
</dbReference>
<feature type="DNA-binding region" description="H-T-H motif" evidence="4">
    <location>
        <begin position="42"/>
        <end position="61"/>
    </location>
</feature>
<evidence type="ECO:0000313" key="6">
    <source>
        <dbReference type="EMBL" id="QGW82899.1"/>
    </source>
</evidence>
<evidence type="ECO:0000256" key="4">
    <source>
        <dbReference type="PROSITE-ProRule" id="PRU00335"/>
    </source>
</evidence>
<keyword evidence="3" id="KW-0804">Transcription</keyword>
<dbReference type="GO" id="GO:0003700">
    <property type="term" value="F:DNA-binding transcription factor activity"/>
    <property type="evidence" value="ECO:0007669"/>
    <property type="project" value="TreeGrafter"/>
</dbReference>